<dbReference type="InterPro" id="IPR036236">
    <property type="entry name" value="Znf_C2H2_sf"/>
</dbReference>
<protein>
    <submittedName>
        <fullName evidence="5">Oidioi.mRNA.OKI2018_I69.PAR.g12856.t1.cds</fullName>
    </submittedName>
</protein>
<feature type="compositionally biased region" description="Acidic residues" evidence="3">
    <location>
        <begin position="403"/>
        <end position="420"/>
    </location>
</feature>
<keyword evidence="2" id="KW-0378">Hydrolase</keyword>
<accession>A0ABN7S214</accession>
<dbReference type="InterPro" id="IPR012337">
    <property type="entry name" value="RNaseH-like_sf"/>
</dbReference>
<evidence type="ECO:0000259" key="4">
    <source>
        <dbReference type="PROSITE" id="PS00028"/>
    </source>
</evidence>
<dbReference type="SUPFAM" id="SSF57667">
    <property type="entry name" value="beta-beta-alpha zinc fingers"/>
    <property type="match status" value="1"/>
</dbReference>
<dbReference type="InterPro" id="IPR013520">
    <property type="entry name" value="Ribonucl_H"/>
</dbReference>
<feature type="compositionally biased region" description="Basic residues" evidence="3">
    <location>
        <begin position="280"/>
        <end position="294"/>
    </location>
</feature>
<dbReference type="PROSITE" id="PS00028">
    <property type="entry name" value="ZINC_FINGER_C2H2_1"/>
    <property type="match status" value="1"/>
</dbReference>
<dbReference type="InterPro" id="IPR013087">
    <property type="entry name" value="Znf_C2H2_type"/>
</dbReference>
<dbReference type="SUPFAM" id="SSF53098">
    <property type="entry name" value="Ribonuclease H-like"/>
    <property type="match status" value="1"/>
</dbReference>
<name>A0ABN7S214_OIKDI</name>
<dbReference type="PANTHER" id="PTHR12801">
    <property type="entry name" value="RNA EXONUCLEASE REXO1 / RECO3 FAMILY MEMBER-RELATED"/>
    <property type="match status" value="1"/>
</dbReference>
<evidence type="ECO:0000256" key="3">
    <source>
        <dbReference type="SAM" id="MobiDB-lite"/>
    </source>
</evidence>
<sequence>MTQTSKKRSSDEGEDGDYRSLKYFGNIPEEKRYDYVSLSLETADTFGQEKVLVRATVVNAHGRTVLDEFCMPQSKYIIDMRTWHHGIKVEEIQDEQWEEELIDKVRELLRNKIVVGFNLEPYLKVLGVTKYTFTLGLEAPTLTDLADEHLDMDYPAEDHHDSIEEARTVMKIFAKDFDKWENSKETLEEEEAKRKKNFSQEVKKEAYYYCKYCDVAMNSRDQEDAHLDGKKHRKKRKQYNKLHGIKDYSPPPRRKKVTPPRYDSRSRSRSRSYSSSSSRSRSRGRTRGRYRSRSRSYSSSRSRSSSRGRSKDRVYEEYRKERKEVAKDTGKPQYNKFGERINTRGSSPAPSMIENMGGATPAVHRSRTPKRSRSRSRTPRRKTPPRKEKSRRKRRYVSSSSSESEESESSEESMASDDSMDTIYNRKRYSKKKKAKAKKQEESSEESFASDDSNDTIYNRKRYAKKKKSKKSRR</sequence>
<evidence type="ECO:0000313" key="6">
    <source>
        <dbReference type="Proteomes" id="UP001158576"/>
    </source>
</evidence>
<feature type="region of interest" description="Disordered" evidence="3">
    <location>
        <begin position="224"/>
        <end position="474"/>
    </location>
</feature>
<feature type="compositionally biased region" description="Basic and acidic residues" evidence="3">
    <location>
        <begin position="309"/>
        <end position="330"/>
    </location>
</feature>
<evidence type="ECO:0000256" key="1">
    <source>
        <dbReference type="ARBA" id="ARBA00022722"/>
    </source>
</evidence>
<organism evidence="5 6">
    <name type="scientific">Oikopleura dioica</name>
    <name type="common">Tunicate</name>
    <dbReference type="NCBI Taxonomy" id="34765"/>
    <lineage>
        <taxon>Eukaryota</taxon>
        <taxon>Metazoa</taxon>
        <taxon>Chordata</taxon>
        <taxon>Tunicata</taxon>
        <taxon>Appendicularia</taxon>
        <taxon>Copelata</taxon>
        <taxon>Oikopleuridae</taxon>
        <taxon>Oikopleura</taxon>
    </lineage>
</organism>
<dbReference type="Pfam" id="PF12874">
    <property type="entry name" value="zf-met"/>
    <property type="match status" value="1"/>
</dbReference>
<dbReference type="InterPro" id="IPR047021">
    <property type="entry name" value="REXO1/3/4-like"/>
</dbReference>
<dbReference type="InterPro" id="IPR003604">
    <property type="entry name" value="Matrin/U1-like-C_Znf_C2H2"/>
</dbReference>
<feature type="compositionally biased region" description="Basic residues" evidence="3">
    <location>
        <begin position="459"/>
        <end position="474"/>
    </location>
</feature>
<dbReference type="Gene3D" id="3.30.160.60">
    <property type="entry name" value="Classic Zinc Finger"/>
    <property type="match status" value="1"/>
</dbReference>
<keyword evidence="6" id="KW-1185">Reference proteome</keyword>
<evidence type="ECO:0000313" key="5">
    <source>
        <dbReference type="EMBL" id="CAG5091103.1"/>
    </source>
</evidence>
<gene>
    <name evidence="5" type="ORF">OKIOD_LOCUS4414</name>
</gene>
<feature type="compositionally biased region" description="Basic residues" evidence="3">
    <location>
        <begin position="364"/>
        <end position="396"/>
    </location>
</feature>
<keyword evidence="1" id="KW-0540">Nuclease</keyword>
<evidence type="ECO:0000256" key="2">
    <source>
        <dbReference type="ARBA" id="ARBA00022801"/>
    </source>
</evidence>
<feature type="compositionally biased region" description="Basic residues" evidence="3">
    <location>
        <begin position="425"/>
        <end position="437"/>
    </location>
</feature>
<proteinExistence type="predicted"/>
<dbReference type="Gene3D" id="3.30.420.10">
    <property type="entry name" value="Ribonuclease H-like superfamily/Ribonuclease H"/>
    <property type="match status" value="1"/>
</dbReference>
<dbReference type="EMBL" id="OU015568">
    <property type="protein sequence ID" value="CAG5091103.1"/>
    <property type="molecule type" value="Genomic_DNA"/>
</dbReference>
<dbReference type="InterPro" id="IPR036397">
    <property type="entry name" value="RNaseH_sf"/>
</dbReference>
<reference evidence="5 6" key="1">
    <citation type="submission" date="2021-04" db="EMBL/GenBank/DDBJ databases">
        <authorList>
            <person name="Bliznina A."/>
        </authorList>
    </citation>
    <scope>NUCLEOTIDE SEQUENCE [LARGE SCALE GENOMIC DNA]</scope>
</reference>
<dbReference type="Proteomes" id="UP001158576">
    <property type="component" value="Chromosome PAR"/>
</dbReference>
<feature type="compositionally biased region" description="Acidic residues" evidence="3">
    <location>
        <begin position="443"/>
        <end position="454"/>
    </location>
</feature>
<dbReference type="SMART" id="SM00479">
    <property type="entry name" value="EXOIII"/>
    <property type="match status" value="1"/>
</dbReference>
<feature type="compositionally biased region" description="Basic residues" evidence="3">
    <location>
        <begin position="229"/>
        <end position="240"/>
    </location>
</feature>
<dbReference type="SMART" id="SM00451">
    <property type="entry name" value="ZnF_U1"/>
    <property type="match status" value="1"/>
</dbReference>
<feature type="domain" description="C2H2-type" evidence="4">
    <location>
        <begin position="210"/>
        <end position="232"/>
    </location>
</feature>